<feature type="transmembrane region" description="Helical" evidence="1">
    <location>
        <begin position="413"/>
        <end position="442"/>
    </location>
</feature>
<comment type="caution">
    <text evidence="3">The sequence shown here is derived from an EMBL/GenBank/DDBJ whole genome shotgun (WGS) entry which is preliminary data.</text>
</comment>
<dbReference type="EMBL" id="JAUEDM010000001">
    <property type="protein sequence ID" value="KAK3330740.1"/>
    <property type="molecule type" value="Genomic_DNA"/>
</dbReference>
<keyword evidence="1" id="KW-1133">Transmembrane helix</keyword>
<feature type="transmembrane region" description="Helical" evidence="1">
    <location>
        <begin position="524"/>
        <end position="544"/>
    </location>
</feature>
<keyword evidence="1" id="KW-0472">Membrane</keyword>
<organism evidence="3 4">
    <name type="scientific">Apodospora peruviana</name>
    <dbReference type="NCBI Taxonomy" id="516989"/>
    <lineage>
        <taxon>Eukaryota</taxon>
        <taxon>Fungi</taxon>
        <taxon>Dikarya</taxon>
        <taxon>Ascomycota</taxon>
        <taxon>Pezizomycotina</taxon>
        <taxon>Sordariomycetes</taxon>
        <taxon>Sordariomycetidae</taxon>
        <taxon>Sordariales</taxon>
        <taxon>Lasiosphaeriaceae</taxon>
        <taxon>Apodospora</taxon>
    </lineage>
</organism>
<evidence type="ECO:0000313" key="3">
    <source>
        <dbReference type="EMBL" id="KAK3330740.1"/>
    </source>
</evidence>
<reference evidence="3" key="2">
    <citation type="submission" date="2023-06" db="EMBL/GenBank/DDBJ databases">
        <authorList>
            <consortium name="Lawrence Berkeley National Laboratory"/>
            <person name="Haridas S."/>
            <person name="Hensen N."/>
            <person name="Bonometti L."/>
            <person name="Westerberg I."/>
            <person name="Brannstrom I.O."/>
            <person name="Guillou S."/>
            <person name="Cros-Aarteil S."/>
            <person name="Calhoun S."/>
            <person name="Kuo A."/>
            <person name="Mondo S."/>
            <person name="Pangilinan J."/>
            <person name="Riley R."/>
            <person name="Labutti K."/>
            <person name="Andreopoulos B."/>
            <person name="Lipzen A."/>
            <person name="Chen C."/>
            <person name="Yanf M."/>
            <person name="Daum C."/>
            <person name="Ng V."/>
            <person name="Clum A."/>
            <person name="Steindorff A."/>
            <person name="Ohm R."/>
            <person name="Martin F."/>
            <person name="Silar P."/>
            <person name="Natvig D."/>
            <person name="Lalanne C."/>
            <person name="Gautier V."/>
            <person name="Ament-Velasquez S.L."/>
            <person name="Kruys A."/>
            <person name="Hutchinson M.I."/>
            <person name="Powell A.J."/>
            <person name="Barry K."/>
            <person name="Miller A.N."/>
            <person name="Grigoriev I.V."/>
            <person name="Debuchy R."/>
            <person name="Gladieux P."/>
            <person name="Thoren M.H."/>
            <person name="Johannesson H."/>
        </authorList>
    </citation>
    <scope>NUCLEOTIDE SEQUENCE</scope>
    <source>
        <strain evidence="3">CBS 118394</strain>
    </source>
</reference>
<feature type="transmembrane region" description="Helical" evidence="1">
    <location>
        <begin position="254"/>
        <end position="274"/>
    </location>
</feature>
<dbReference type="AlphaFoldDB" id="A0AAE0MFW6"/>
<proteinExistence type="predicted"/>
<evidence type="ECO:0000313" key="4">
    <source>
        <dbReference type="Proteomes" id="UP001283341"/>
    </source>
</evidence>
<feature type="transmembrane region" description="Helical" evidence="1">
    <location>
        <begin position="381"/>
        <end position="401"/>
    </location>
</feature>
<gene>
    <name evidence="3" type="ORF">B0H66DRAFT_73359</name>
</gene>
<dbReference type="Proteomes" id="UP001283341">
    <property type="component" value="Unassembled WGS sequence"/>
</dbReference>
<feature type="chain" id="PRO_5042171941" evidence="2">
    <location>
        <begin position="21"/>
        <end position="578"/>
    </location>
</feature>
<accession>A0AAE0MFW6</accession>
<feature type="signal peptide" evidence="2">
    <location>
        <begin position="1"/>
        <end position="20"/>
    </location>
</feature>
<sequence length="578" mass="64319">MKRFTIITILLPSSSSLVTAYGLTQCRDTIQELIAQNQTILNDTTLVWPTIDRTKLEITFDFCERTCGDGFRDIYSDCGPRLFSWVLPIIILAVSVQLPPLAWHQQLWATFRYLGDPIGTLVSMVNELRFYERCLEKGNLLATARHIALTVVQNQEALPVVQTHEVLKHGQPSILVTPVGTVDKYPTIANDFARILHAFSKSGSGLSVDETTRYLTQAISHMAPPGQPSTVLENFQHQVTRTGDRLVHLKSRSIIRSFFAIFCFIAGLVIAIVPEVAGSGASGGMIASILTLSPLLLKILLSNSIGEYTHLQPLCDELDDFISAATPKETREHLERIGVKKLAPSYRNYNTDLLTYVNNSTRSCTPPHGNHSKGSWIRRHALTACSLVTFPVGIGAAGGAIGAAPGYFQDRHFVLIAIFFAWPASWWTTNFAIGLYGAASYLHTIEKEGKMKALSHDRKRRMAWWLVAIKDTIIAIAVPVFLAGMTCGWLGGCKMWAGYYWYGGRQKARMLLTLGDVFDRNSKVIFPILVSVCLGLSMFAFCLLRWKFFRPVFRVIAGDDHKMGQSEQDVELTEVNTV</sequence>
<name>A0AAE0MFW6_9PEZI</name>
<feature type="transmembrane region" description="Helical" evidence="1">
    <location>
        <begin position="280"/>
        <end position="301"/>
    </location>
</feature>
<reference evidence="3" key="1">
    <citation type="journal article" date="2023" name="Mol. Phylogenet. Evol.">
        <title>Genome-scale phylogeny and comparative genomics of the fungal order Sordariales.</title>
        <authorList>
            <person name="Hensen N."/>
            <person name="Bonometti L."/>
            <person name="Westerberg I."/>
            <person name="Brannstrom I.O."/>
            <person name="Guillou S."/>
            <person name="Cros-Aarteil S."/>
            <person name="Calhoun S."/>
            <person name="Haridas S."/>
            <person name="Kuo A."/>
            <person name="Mondo S."/>
            <person name="Pangilinan J."/>
            <person name="Riley R."/>
            <person name="LaButti K."/>
            <person name="Andreopoulos B."/>
            <person name="Lipzen A."/>
            <person name="Chen C."/>
            <person name="Yan M."/>
            <person name="Daum C."/>
            <person name="Ng V."/>
            <person name="Clum A."/>
            <person name="Steindorff A."/>
            <person name="Ohm R.A."/>
            <person name="Martin F."/>
            <person name="Silar P."/>
            <person name="Natvig D.O."/>
            <person name="Lalanne C."/>
            <person name="Gautier V."/>
            <person name="Ament-Velasquez S.L."/>
            <person name="Kruys A."/>
            <person name="Hutchinson M.I."/>
            <person name="Powell A.J."/>
            <person name="Barry K."/>
            <person name="Miller A.N."/>
            <person name="Grigoriev I.V."/>
            <person name="Debuchy R."/>
            <person name="Gladieux P."/>
            <person name="Hiltunen Thoren M."/>
            <person name="Johannesson H."/>
        </authorList>
    </citation>
    <scope>NUCLEOTIDE SEQUENCE</scope>
    <source>
        <strain evidence="3">CBS 118394</strain>
    </source>
</reference>
<keyword evidence="1" id="KW-0812">Transmembrane</keyword>
<keyword evidence="2" id="KW-0732">Signal</keyword>
<protein>
    <submittedName>
        <fullName evidence="3">Uncharacterized protein</fullName>
    </submittedName>
</protein>
<evidence type="ECO:0000256" key="1">
    <source>
        <dbReference type="SAM" id="Phobius"/>
    </source>
</evidence>
<evidence type="ECO:0000256" key="2">
    <source>
        <dbReference type="SAM" id="SignalP"/>
    </source>
</evidence>
<feature type="transmembrane region" description="Helical" evidence="1">
    <location>
        <begin position="463"/>
        <end position="491"/>
    </location>
</feature>
<keyword evidence="4" id="KW-1185">Reference proteome</keyword>